<keyword evidence="7" id="KW-1185">Reference proteome</keyword>
<evidence type="ECO:0000313" key="6">
    <source>
        <dbReference type="EMBL" id="KAL2281560.1"/>
    </source>
</evidence>
<reference evidence="6 7" key="1">
    <citation type="submission" date="2024-03" db="EMBL/GenBank/DDBJ databases">
        <title>A high-quality draft genome sequence of Diaporthe vaccinii, a causative agent of upright dieback and viscid rot disease in cranberry plants.</title>
        <authorList>
            <person name="Sarrasin M."/>
            <person name="Lang B.F."/>
            <person name="Burger G."/>
        </authorList>
    </citation>
    <scope>NUCLEOTIDE SEQUENCE [LARGE SCALE GENOMIC DNA]</scope>
    <source>
        <strain evidence="6 7">IS7</strain>
    </source>
</reference>
<comment type="similarity">
    <text evidence="1">Belongs to the Gfa family.</text>
</comment>
<dbReference type="EMBL" id="JBAWTH010000056">
    <property type="protein sequence ID" value="KAL2281560.1"/>
    <property type="molecule type" value="Genomic_DNA"/>
</dbReference>
<name>A0ABR4EGR2_9PEZI</name>
<dbReference type="PROSITE" id="PS51891">
    <property type="entry name" value="CENP_V_GFA"/>
    <property type="match status" value="1"/>
</dbReference>
<dbReference type="Gene3D" id="3.90.1590.10">
    <property type="entry name" value="glutathione-dependent formaldehyde- activating enzyme (gfa)"/>
    <property type="match status" value="1"/>
</dbReference>
<dbReference type="PANTHER" id="PTHR33337:SF40">
    <property type="entry name" value="CENP-V_GFA DOMAIN-CONTAINING PROTEIN-RELATED"/>
    <property type="match status" value="1"/>
</dbReference>
<evidence type="ECO:0000256" key="3">
    <source>
        <dbReference type="ARBA" id="ARBA00022833"/>
    </source>
</evidence>
<protein>
    <recommendedName>
        <fullName evidence="5">CENP-V/GFA domain-containing protein</fullName>
    </recommendedName>
</protein>
<dbReference type="SUPFAM" id="SSF51316">
    <property type="entry name" value="Mss4-like"/>
    <property type="match status" value="1"/>
</dbReference>
<proteinExistence type="inferred from homology"/>
<dbReference type="Proteomes" id="UP001600888">
    <property type="component" value="Unassembled WGS sequence"/>
</dbReference>
<evidence type="ECO:0000256" key="4">
    <source>
        <dbReference type="ARBA" id="ARBA00023239"/>
    </source>
</evidence>
<evidence type="ECO:0000256" key="1">
    <source>
        <dbReference type="ARBA" id="ARBA00005495"/>
    </source>
</evidence>
<feature type="domain" description="CENP-V/GFA" evidence="5">
    <location>
        <begin position="5"/>
        <end position="141"/>
    </location>
</feature>
<dbReference type="PANTHER" id="PTHR33337">
    <property type="entry name" value="GFA DOMAIN-CONTAINING PROTEIN"/>
    <property type="match status" value="1"/>
</dbReference>
<keyword evidence="2" id="KW-0479">Metal-binding</keyword>
<evidence type="ECO:0000259" key="5">
    <source>
        <dbReference type="PROSITE" id="PS51891"/>
    </source>
</evidence>
<dbReference type="InterPro" id="IPR006913">
    <property type="entry name" value="CENP-V/GFA"/>
</dbReference>
<keyword evidence="3" id="KW-0862">Zinc</keyword>
<evidence type="ECO:0000256" key="2">
    <source>
        <dbReference type="ARBA" id="ARBA00022723"/>
    </source>
</evidence>
<sequence>MARKITGSCNCGRHVYTIPKHADMNLCHCIDCRKWAGAMHSAHLFVQTADIETTSPAPRTYTQKADSGNEMTRAWCDGCGAGVWLKSASKPGLTFLKADSDPETWTDQFLTEMLPLVGLFEPGDIPNPTMENWLKNMEPWETPAKGTRKTAQKGFD</sequence>
<keyword evidence="4" id="KW-0456">Lyase</keyword>
<organism evidence="6 7">
    <name type="scientific">Diaporthe vaccinii</name>
    <dbReference type="NCBI Taxonomy" id="105482"/>
    <lineage>
        <taxon>Eukaryota</taxon>
        <taxon>Fungi</taxon>
        <taxon>Dikarya</taxon>
        <taxon>Ascomycota</taxon>
        <taxon>Pezizomycotina</taxon>
        <taxon>Sordariomycetes</taxon>
        <taxon>Sordariomycetidae</taxon>
        <taxon>Diaporthales</taxon>
        <taxon>Diaporthaceae</taxon>
        <taxon>Diaporthe</taxon>
        <taxon>Diaporthe eres species complex</taxon>
    </lineage>
</organism>
<accession>A0ABR4EGR2</accession>
<gene>
    <name evidence="6" type="ORF">FJTKL_11470</name>
</gene>
<dbReference type="Pfam" id="PF04828">
    <property type="entry name" value="GFA"/>
    <property type="match status" value="1"/>
</dbReference>
<comment type="caution">
    <text evidence="6">The sequence shown here is derived from an EMBL/GenBank/DDBJ whole genome shotgun (WGS) entry which is preliminary data.</text>
</comment>
<evidence type="ECO:0000313" key="7">
    <source>
        <dbReference type="Proteomes" id="UP001600888"/>
    </source>
</evidence>
<dbReference type="InterPro" id="IPR011057">
    <property type="entry name" value="Mss4-like_sf"/>
</dbReference>